<proteinExistence type="inferred from homology"/>
<feature type="signal peptide" evidence="12">
    <location>
        <begin position="1"/>
        <end position="24"/>
    </location>
</feature>
<dbReference type="RefSeq" id="WP_177718490.1">
    <property type="nucleotide sequence ID" value="NZ_JACRSQ010000044.1"/>
</dbReference>
<keyword evidence="12" id="KW-0732">Signal</keyword>
<keyword evidence="6 10" id="KW-0274">FAD</keyword>
<dbReference type="PIRSF" id="PIRSF006268">
    <property type="entry name" value="ApbE"/>
    <property type="match status" value="1"/>
</dbReference>
<keyword evidence="5 10" id="KW-0479">Metal-binding</keyword>
<evidence type="ECO:0000256" key="5">
    <source>
        <dbReference type="ARBA" id="ARBA00022723"/>
    </source>
</evidence>
<dbReference type="PROSITE" id="PS51257">
    <property type="entry name" value="PROKAR_LIPOPROTEIN"/>
    <property type="match status" value="1"/>
</dbReference>
<evidence type="ECO:0000256" key="9">
    <source>
        <dbReference type="ARBA" id="ARBA00048540"/>
    </source>
</evidence>
<evidence type="ECO:0000256" key="7">
    <source>
        <dbReference type="ARBA" id="ARBA00022842"/>
    </source>
</evidence>
<accession>A0A926DWB2</accession>
<feature type="binding site" evidence="11">
    <location>
        <position position="180"/>
    </location>
    <ligand>
        <name>Mg(2+)</name>
        <dbReference type="ChEBI" id="CHEBI:18420"/>
    </ligand>
</feature>
<comment type="cofactor">
    <cofactor evidence="11">
        <name>Mg(2+)</name>
        <dbReference type="ChEBI" id="CHEBI:18420"/>
    </cofactor>
    <cofactor evidence="11">
        <name>Mn(2+)</name>
        <dbReference type="ChEBI" id="CHEBI:29035"/>
    </cofactor>
    <text evidence="11">Magnesium. Can also use manganese.</text>
</comment>
<feature type="binding site" evidence="11">
    <location>
        <position position="296"/>
    </location>
    <ligand>
        <name>Mg(2+)</name>
        <dbReference type="ChEBI" id="CHEBI:18420"/>
    </ligand>
</feature>
<dbReference type="Pfam" id="PF02424">
    <property type="entry name" value="ApbE"/>
    <property type="match status" value="1"/>
</dbReference>
<evidence type="ECO:0000256" key="8">
    <source>
        <dbReference type="ARBA" id="ARBA00031306"/>
    </source>
</evidence>
<keyword evidence="7 10" id="KW-0460">Magnesium</keyword>
<dbReference type="PANTHER" id="PTHR30040:SF2">
    <property type="entry name" value="FAD:PROTEIN FMN TRANSFERASE"/>
    <property type="match status" value="1"/>
</dbReference>
<protein>
    <recommendedName>
        <fullName evidence="2 10">FAD:protein FMN transferase</fullName>
        <ecNumber evidence="1 10">2.7.1.180</ecNumber>
    </recommendedName>
    <alternativeName>
        <fullName evidence="8 10">Flavin transferase</fullName>
    </alternativeName>
</protein>
<evidence type="ECO:0000256" key="1">
    <source>
        <dbReference type="ARBA" id="ARBA00011955"/>
    </source>
</evidence>
<keyword evidence="12" id="KW-1003">Cell membrane</keyword>
<keyword evidence="12" id="KW-0997">Cell inner membrane</keyword>
<evidence type="ECO:0000256" key="10">
    <source>
        <dbReference type="PIRNR" id="PIRNR006268"/>
    </source>
</evidence>
<dbReference type="SUPFAM" id="SSF143631">
    <property type="entry name" value="ApbE-like"/>
    <property type="match status" value="1"/>
</dbReference>
<sequence length="345" mass="37756">MNTRISIVLLLLPLLGFAATGCQAQKYEASFSDLFDTYTTITGYTMSEDEFSDYAAVIYDTMLYYHQLFDIYHEYEGIVNLKTINDNAGGSPIVVSQDLFDFLQWAKEAYSITSGSVNVALGPVLRLWEDCRTKAESASIPDAASLSEALLHTHIDALILDPSTCTVCLSDPEASLDAGALAKGYAVEAAAKRARDAGFTSGVINAGGNVRCIGTPQVRHRNAFSIGIQNPDETAENPLFDTIQVSDLSIVTSGDYQRYFIVDGTRYHHILDPTTAMPADRFRSVTVIHADSKIADMLSTALFILPYEEGLSLANSYEAEVLWIFGDLTWEATEGYKAMSQTLTP</sequence>
<dbReference type="Proteomes" id="UP000657006">
    <property type="component" value="Unassembled WGS sequence"/>
</dbReference>
<evidence type="ECO:0000313" key="14">
    <source>
        <dbReference type="Proteomes" id="UP000657006"/>
    </source>
</evidence>
<evidence type="ECO:0000256" key="4">
    <source>
        <dbReference type="ARBA" id="ARBA00022679"/>
    </source>
</evidence>
<dbReference type="PANTHER" id="PTHR30040">
    <property type="entry name" value="THIAMINE BIOSYNTHESIS LIPOPROTEIN APBE"/>
    <property type="match status" value="1"/>
</dbReference>
<dbReference type="InterPro" id="IPR003374">
    <property type="entry name" value="ApbE-like_sf"/>
</dbReference>
<feature type="chain" id="PRO_5038155637" description="FAD:protein FMN transferase" evidence="12">
    <location>
        <begin position="25"/>
        <end position="345"/>
    </location>
</feature>
<dbReference type="AlphaFoldDB" id="A0A926DWB2"/>
<evidence type="ECO:0000256" key="3">
    <source>
        <dbReference type="ARBA" id="ARBA00022630"/>
    </source>
</evidence>
<comment type="similarity">
    <text evidence="10 12">Belongs to the ApbE family.</text>
</comment>
<evidence type="ECO:0000256" key="12">
    <source>
        <dbReference type="RuleBase" id="RU363002"/>
    </source>
</evidence>
<dbReference type="Gene3D" id="3.10.520.10">
    <property type="entry name" value="ApbE-like domains"/>
    <property type="match status" value="1"/>
</dbReference>
<comment type="function">
    <text evidence="12">Flavin transferase that catalyzes the transfer of the FMN moiety of FAD and its covalent binding to the hydroxyl group of a threonine residue in a target flavoprotein.</text>
</comment>
<feature type="binding site" evidence="11">
    <location>
        <position position="300"/>
    </location>
    <ligand>
        <name>Mg(2+)</name>
        <dbReference type="ChEBI" id="CHEBI:18420"/>
    </ligand>
</feature>
<keyword evidence="12" id="KW-0472">Membrane</keyword>
<keyword evidence="3 10" id="KW-0285">Flavoprotein</keyword>
<dbReference type="EC" id="2.7.1.180" evidence="1 10"/>
<organism evidence="13 14">
    <name type="scientific">Bianquea renquensis</name>
    <dbReference type="NCBI Taxonomy" id="2763661"/>
    <lineage>
        <taxon>Bacteria</taxon>
        <taxon>Bacillati</taxon>
        <taxon>Bacillota</taxon>
        <taxon>Clostridia</taxon>
        <taxon>Eubacteriales</taxon>
        <taxon>Bianqueaceae</taxon>
        <taxon>Bianquea</taxon>
    </lineage>
</organism>
<keyword evidence="14" id="KW-1185">Reference proteome</keyword>
<comment type="caution">
    <text evidence="13">The sequence shown here is derived from an EMBL/GenBank/DDBJ whole genome shotgun (WGS) entry which is preliminary data.</text>
</comment>
<comment type="catalytic activity">
    <reaction evidence="9 10 12">
        <text>L-threonyl-[protein] + FAD = FMN-L-threonyl-[protein] + AMP + H(+)</text>
        <dbReference type="Rhea" id="RHEA:36847"/>
        <dbReference type="Rhea" id="RHEA-COMP:11060"/>
        <dbReference type="Rhea" id="RHEA-COMP:11061"/>
        <dbReference type="ChEBI" id="CHEBI:15378"/>
        <dbReference type="ChEBI" id="CHEBI:30013"/>
        <dbReference type="ChEBI" id="CHEBI:57692"/>
        <dbReference type="ChEBI" id="CHEBI:74257"/>
        <dbReference type="ChEBI" id="CHEBI:456215"/>
        <dbReference type="EC" id="2.7.1.180"/>
    </reaction>
</comment>
<dbReference type="GO" id="GO:0046872">
    <property type="term" value="F:metal ion binding"/>
    <property type="evidence" value="ECO:0007669"/>
    <property type="project" value="UniProtKB-UniRule"/>
</dbReference>
<gene>
    <name evidence="13" type="ORF">H8730_16120</name>
</gene>
<reference evidence="13" key="1">
    <citation type="submission" date="2020-08" db="EMBL/GenBank/DDBJ databases">
        <title>Genome public.</title>
        <authorList>
            <person name="Liu C."/>
            <person name="Sun Q."/>
        </authorList>
    </citation>
    <scope>NUCLEOTIDE SEQUENCE</scope>
    <source>
        <strain evidence="13">NSJ-32</strain>
    </source>
</reference>
<dbReference type="EMBL" id="JACRSQ010000044">
    <property type="protein sequence ID" value="MBC8545068.1"/>
    <property type="molecule type" value="Genomic_DNA"/>
</dbReference>
<dbReference type="InterPro" id="IPR024932">
    <property type="entry name" value="ApbE"/>
</dbReference>
<dbReference type="GO" id="GO:0016740">
    <property type="term" value="F:transferase activity"/>
    <property type="evidence" value="ECO:0007669"/>
    <property type="project" value="UniProtKB-UniRule"/>
</dbReference>
<evidence type="ECO:0000256" key="6">
    <source>
        <dbReference type="ARBA" id="ARBA00022827"/>
    </source>
</evidence>
<comment type="subcellular location">
    <subcellularLocation>
        <location evidence="12">Cell inner membrane</location>
        <topology evidence="12">Lipid-anchor</topology>
        <orientation evidence="12">Periplasmic side</orientation>
    </subcellularLocation>
</comment>
<evidence type="ECO:0000256" key="11">
    <source>
        <dbReference type="PIRSR" id="PIRSR006268-2"/>
    </source>
</evidence>
<keyword evidence="4 10" id="KW-0808">Transferase</keyword>
<evidence type="ECO:0000256" key="2">
    <source>
        <dbReference type="ARBA" id="ARBA00016337"/>
    </source>
</evidence>
<keyword evidence="12" id="KW-0449">Lipoprotein</keyword>
<evidence type="ECO:0000313" key="13">
    <source>
        <dbReference type="EMBL" id="MBC8545068.1"/>
    </source>
</evidence>
<name>A0A926DWB2_9FIRM</name>
<dbReference type="GO" id="GO:0005886">
    <property type="term" value="C:plasma membrane"/>
    <property type="evidence" value="ECO:0007669"/>
    <property type="project" value="UniProtKB-SubCell"/>
</dbReference>